<dbReference type="SMART" id="SM00248">
    <property type="entry name" value="ANK"/>
    <property type="match status" value="2"/>
</dbReference>
<dbReference type="GO" id="GO:0008081">
    <property type="term" value="F:phosphoric diester hydrolase activity"/>
    <property type="evidence" value="ECO:0007669"/>
    <property type="project" value="InterPro"/>
</dbReference>
<dbReference type="Gene3D" id="1.25.40.20">
    <property type="entry name" value="Ankyrin repeat-containing domain"/>
    <property type="match status" value="1"/>
</dbReference>
<dbReference type="RefSeq" id="XP_021876555.1">
    <property type="nucleotide sequence ID" value="XM_022019863.1"/>
</dbReference>
<proteinExistence type="predicted"/>
<dbReference type="InterPro" id="IPR017946">
    <property type="entry name" value="PLC-like_Pdiesterase_TIM-brl"/>
</dbReference>
<dbReference type="Proteomes" id="UP000193648">
    <property type="component" value="Unassembled WGS sequence"/>
</dbReference>
<evidence type="ECO:0000256" key="1">
    <source>
        <dbReference type="ARBA" id="ARBA00022801"/>
    </source>
</evidence>
<feature type="repeat" description="ANK" evidence="2">
    <location>
        <begin position="34"/>
        <end position="58"/>
    </location>
</feature>
<dbReference type="PROSITE" id="PS50297">
    <property type="entry name" value="ANK_REP_REGION"/>
    <property type="match status" value="2"/>
</dbReference>
<dbReference type="InterPro" id="IPR002110">
    <property type="entry name" value="Ankyrin_rpt"/>
</dbReference>
<reference evidence="5 6" key="1">
    <citation type="submission" date="2016-07" db="EMBL/GenBank/DDBJ databases">
        <title>Pervasive Adenine N6-methylation of Active Genes in Fungi.</title>
        <authorList>
            <consortium name="DOE Joint Genome Institute"/>
            <person name="Mondo S.J."/>
            <person name="Dannebaum R.O."/>
            <person name="Kuo R.C."/>
            <person name="Labutti K."/>
            <person name="Haridas S."/>
            <person name="Kuo A."/>
            <person name="Salamov A."/>
            <person name="Ahrendt S.R."/>
            <person name="Lipzen A."/>
            <person name="Sullivan W."/>
            <person name="Andreopoulos W.B."/>
            <person name="Clum A."/>
            <person name="Lindquist E."/>
            <person name="Daum C."/>
            <person name="Ramamoorthy G.K."/>
            <person name="Gryganskyi A."/>
            <person name="Culley D."/>
            <person name="Magnuson J.K."/>
            <person name="James T.Y."/>
            <person name="O'Malley M.A."/>
            <person name="Stajich J.E."/>
            <person name="Spatafora J.W."/>
            <person name="Visel A."/>
            <person name="Grigoriev I.V."/>
        </authorList>
    </citation>
    <scope>NUCLEOTIDE SEQUENCE [LARGE SCALE GENOMIC DNA]</scope>
    <source>
        <strain evidence="5 6">NRRL 3116</strain>
    </source>
</reference>
<keyword evidence="2" id="KW-0040">ANK repeat</keyword>
<organism evidence="5 6">
    <name type="scientific">Lobosporangium transversale</name>
    <dbReference type="NCBI Taxonomy" id="64571"/>
    <lineage>
        <taxon>Eukaryota</taxon>
        <taxon>Fungi</taxon>
        <taxon>Fungi incertae sedis</taxon>
        <taxon>Mucoromycota</taxon>
        <taxon>Mortierellomycotina</taxon>
        <taxon>Mortierellomycetes</taxon>
        <taxon>Mortierellales</taxon>
        <taxon>Mortierellaceae</taxon>
        <taxon>Lobosporangium</taxon>
    </lineage>
</organism>
<feature type="repeat" description="ANK" evidence="2">
    <location>
        <begin position="4"/>
        <end position="33"/>
    </location>
</feature>
<sequence length="753" mass="82275">MCWTPLFYAASEGHTECVRVLLEAGCRVNVVDEHGETPIYYAASEGHADCVDLLVQAGGRAEGIKPPESASDIVMEAASSIPNSIMSAPAIAITDLEMAVDPEGLTTINDLDMELIPSLALPPPIIPFRIYGHNYLDKKHQVNLTLGHFPQDQPGTPFGPVRLYGAAQMSSFKLVISSRPDNGMIPHNVILPLGESRRICGFQVDSLDHFTVEFDIFPTFGSKPIGRAVALPSTFSSESSSVGKDIIPLFDAHLKVVGELAFEYTVIRPFQGVQLEVGGRLETYWKSTNSIDSVVSTAASSALDAPSLTPLSTSTYRGILPHPSQQTSLSGSIVPSYITASSLSGEYIQLSVQMTRDFVPVVFSSWRLPVEVFDVALSDVSFSQLQKFKESLKDYNDAEEMESINSTRKSSQWRRIIYDRWMSLEQALKILPKRIGINLEFKYPTSSEKRYYRLTNTAELNKFVDTILQTVYDSSSIIRHRSFMFSSFNPIICSTLNWKQPNYAVFFSTYGGYNQRRSPLITDSTDATQRNLKRKEPTDPEPLPSPKHGSAAAIFSSMDDGHMGVISSASSDTVVSASTSVSNSPWLSNVVEGSIGALEKTGGSSTFVETDRRCTSIKEAIKFARSNNLLGVICEATPLIQVPSLITHIKKSGLILASFGMSNRNPVLVQAQKGHGVDAFMVIGIYMDDLYQRQHVSPHGRGKTGLGLDIATGSVSGTLRSPRSGAVSRLQLNELEEGVLRYQNDIGPGSLGI</sequence>
<dbReference type="Pfam" id="PF12796">
    <property type="entry name" value="Ank_2"/>
    <property type="match status" value="1"/>
</dbReference>
<dbReference type="InterPro" id="IPR051578">
    <property type="entry name" value="GDPD"/>
</dbReference>
<evidence type="ECO:0000313" key="6">
    <source>
        <dbReference type="Proteomes" id="UP000193648"/>
    </source>
</evidence>
<evidence type="ECO:0000256" key="2">
    <source>
        <dbReference type="PROSITE-ProRule" id="PRU00023"/>
    </source>
</evidence>
<evidence type="ECO:0000259" key="4">
    <source>
        <dbReference type="PROSITE" id="PS51704"/>
    </source>
</evidence>
<comment type="caution">
    <text evidence="5">The sequence shown here is derived from an EMBL/GenBank/DDBJ whole genome shotgun (WGS) entry which is preliminary data.</text>
</comment>
<evidence type="ECO:0000256" key="3">
    <source>
        <dbReference type="SAM" id="MobiDB-lite"/>
    </source>
</evidence>
<accession>A0A1Y2GD15</accession>
<dbReference type="InterPro" id="IPR030395">
    <property type="entry name" value="GP_PDE_dom"/>
</dbReference>
<dbReference type="PANTHER" id="PTHR22958:SF23">
    <property type="entry name" value="DEPENDENT KINASE INHIBITOR PHO81, PUTATIVE (AFU_ORTHOLOGUE AFUA_4G06020)-RELATED"/>
    <property type="match status" value="1"/>
</dbReference>
<dbReference type="InterPro" id="IPR057506">
    <property type="entry name" value="C2_GPCPD1"/>
</dbReference>
<keyword evidence="6" id="KW-1185">Reference proteome</keyword>
<keyword evidence="1" id="KW-0378">Hydrolase</keyword>
<dbReference type="GO" id="GO:0046475">
    <property type="term" value="P:glycerophospholipid catabolic process"/>
    <property type="evidence" value="ECO:0007669"/>
    <property type="project" value="TreeGrafter"/>
</dbReference>
<dbReference type="SUPFAM" id="SSF51695">
    <property type="entry name" value="PLC-like phosphodiesterases"/>
    <property type="match status" value="1"/>
</dbReference>
<dbReference type="PROSITE" id="PS51704">
    <property type="entry name" value="GP_PDE"/>
    <property type="match status" value="1"/>
</dbReference>
<evidence type="ECO:0000313" key="5">
    <source>
        <dbReference type="EMBL" id="ORZ04447.1"/>
    </source>
</evidence>
<dbReference type="OrthoDB" id="1577640at2759"/>
<dbReference type="PANTHER" id="PTHR22958">
    <property type="entry name" value="GLYCEROPHOSPHORYL DIESTER PHOSPHODIESTERASE"/>
    <property type="match status" value="1"/>
</dbReference>
<feature type="region of interest" description="Disordered" evidence="3">
    <location>
        <begin position="518"/>
        <end position="551"/>
    </location>
</feature>
<dbReference type="InterPro" id="IPR036770">
    <property type="entry name" value="Ankyrin_rpt-contain_sf"/>
</dbReference>
<dbReference type="SUPFAM" id="SSF48403">
    <property type="entry name" value="Ankyrin repeat"/>
    <property type="match status" value="1"/>
</dbReference>
<dbReference type="AlphaFoldDB" id="A0A1Y2GD15"/>
<dbReference type="Pfam" id="PF03009">
    <property type="entry name" value="GDPD"/>
    <property type="match status" value="1"/>
</dbReference>
<feature type="domain" description="GP-PDE" evidence="4">
    <location>
        <begin position="317"/>
        <end position="615"/>
    </location>
</feature>
<dbReference type="InParanoid" id="A0A1Y2GD15"/>
<dbReference type="Gene3D" id="3.20.20.190">
    <property type="entry name" value="Phosphatidylinositol (PI) phosphodiesterase"/>
    <property type="match status" value="1"/>
</dbReference>
<dbReference type="GeneID" id="33561707"/>
<protein>
    <recommendedName>
        <fullName evidence="4">GP-PDE domain-containing protein</fullName>
    </recommendedName>
</protein>
<name>A0A1Y2GD15_9FUNG</name>
<dbReference type="STRING" id="64571.A0A1Y2GD15"/>
<gene>
    <name evidence="5" type="ORF">BCR41DRAFT_198189</name>
</gene>
<dbReference type="PROSITE" id="PS50088">
    <property type="entry name" value="ANK_REPEAT"/>
    <property type="match status" value="2"/>
</dbReference>
<dbReference type="EMBL" id="MCFF01000057">
    <property type="protein sequence ID" value="ORZ04447.1"/>
    <property type="molecule type" value="Genomic_DNA"/>
</dbReference>
<feature type="compositionally biased region" description="Polar residues" evidence="3">
    <location>
        <begin position="518"/>
        <end position="530"/>
    </location>
</feature>
<dbReference type="Pfam" id="PF25329">
    <property type="entry name" value="C2_GDE1"/>
    <property type="match status" value="1"/>
</dbReference>